<evidence type="ECO:0000313" key="4">
    <source>
        <dbReference type="EMBL" id="MFC0082104.1"/>
    </source>
</evidence>
<feature type="region of interest" description="Disordered" evidence="3">
    <location>
        <begin position="1"/>
        <end position="47"/>
    </location>
</feature>
<dbReference type="PANTHER" id="PTHR33677:SF5">
    <property type="entry name" value="TRANSCRIPTIONAL REPRESSOR FRMR"/>
    <property type="match status" value="1"/>
</dbReference>
<reference evidence="4 5" key="1">
    <citation type="submission" date="2024-09" db="EMBL/GenBank/DDBJ databases">
        <authorList>
            <person name="Sun Q."/>
            <person name="Mori K."/>
        </authorList>
    </citation>
    <scope>NUCLEOTIDE SEQUENCE [LARGE SCALE GENOMIC DNA]</scope>
    <source>
        <strain evidence="4 5">JCM 15389</strain>
    </source>
</reference>
<dbReference type="PANTHER" id="PTHR33677">
    <property type="entry name" value="TRANSCRIPTIONAL REPRESSOR FRMR-RELATED"/>
    <property type="match status" value="1"/>
</dbReference>
<keyword evidence="2" id="KW-0186">Copper</keyword>
<dbReference type="InterPro" id="IPR038390">
    <property type="entry name" value="Metal_Tscrpt_repr_sf"/>
</dbReference>
<organism evidence="4 5">
    <name type="scientific">Aciditerrimonas ferrireducens</name>
    <dbReference type="NCBI Taxonomy" id="667306"/>
    <lineage>
        <taxon>Bacteria</taxon>
        <taxon>Bacillati</taxon>
        <taxon>Actinomycetota</taxon>
        <taxon>Acidimicrobiia</taxon>
        <taxon>Acidimicrobiales</taxon>
        <taxon>Acidimicrobiaceae</taxon>
        <taxon>Aciditerrimonas</taxon>
    </lineage>
</organism>
<accession>A0ABV6C352</accession>
<sequence length="131" mass="13617">MAPARRSAPTKQAPASAPANPVDGHAPGSPGPSSTDANPASPSRLPDPVVSEVVVRLRRAEGQLRAVQRLLSEGADCRTVLTQLAAANRAVEQAGFRLVAAGLAWCSEHPEDAAAAGYSVEDLERLFTRIA</sequence>
<dbReference type="Gene3D" id="1.20.58.1000">
    <property type="entry name" value="Metal-sensitive repressor, helix protomer"/>
    <property type="match status" value="1"/>
</dbReference>
<evidence type="ECO:0000256" key="2">
    <source>
        <dbReference type="ARBA" id="ARBA00023008"/>
    </source>
</evidence>
<name>A0ABV6C352_9ACTN</name>
<dbReference type="InterPro" id="IPR003735">
    <property type="entry name" value="Metal_Tscrpt_repr"/>
</dbReference>
<protein>
    <submittedName>
        <fullName evidence="4">Metal-sensitive transcriptional regulator</fullName>
    </submittedName>
</protein>
<evidence type="ECO:0000256" key="3">
    <source>
        <dbReference type="SAM" id="MobiDB-lite"/>
    </source>
</evidence>
<feature type="compositionally biased region" description="Polar residues" evidence="3">
    <location>
        <begin position="31"/>
        <end position="41"/>
    </location>
</feature>
<proteinExistence type="inferred from homology"/>
<dbReference type="RefSeq" id="WP_248104994.1">
    <property type="nucleotide sequence ID" value="NZ_JAKHEX010000001.1"/>
</dbReference>
<dbReference type="Pfam" id="PF02583">
    <property type="entry name" value="Trns_repr_metal"/>
    <property type="match status" value="1"/>
</dbReference>
<evidence type="ECO:0000256" key="1">
    <source>
        <dbReference type="ARBA" id="ARBA00005428"/>
    </source>
</evidence>
<dbReference type="EMBL" id="JBHLYQ010000071">
    <property type="protein sequence ID" value="MFC0082104.1"/>
    <property type="molecule type" value="Genomic_DNA"/>
</dbReference>
<dbReference type="Proteomes" id="UP001589788">
    <property type="component" value="Unassembled WGS sequence"/>
</dbReference>
<gene>
    <name evidence="4" type="ORF">ACFFRE_08070</name>
</gene>
<keyword evidence="5" id="KW-1185">Reference proteome</keyword>
<dbReference type="CDD" id="cd10148">
    <property type="entry name" value="CsoR-like_DUF156"/>
    <property type="match status" value="1"/>
</dbReference>
<evidence type="ECO:0000313" key="5">
    <source>
        <dbReference type="Proteomes" id="UP001589788"/>
    </source>
</evidence>
<comment type="similarity">
    <text evidence="1">Belongs to the CsoR family.</text>
</comment>
<comment type="caution">
    <text evidence="4">The sequence shown here is derived from an EMBL/GenBank/DDBJ whole genome shotgun (WGS) entry which is preliminary data.</text>
</comment>